<dbReference type="Proteomes" id="UP001623290">
    <property type="component" value="Chromosome"/>
</dbReference>
<dbReference type="PANTHER" id="PTHR40055">
    <property type="entry name" value="TRANSCRIPTIONAL REGULATOR YGIV-RELATED"/>
    <property type="match status" value="1"/>
</dbReference>
<evidence type="ECO:0000259" key="1">
    <source>
        <dbReference type="SMART" id="SM00871"/>
    </source>
</evidence>
<dbReference type="EMBL" id="CP135443">
    <property type="protein sequence ID" value="WRY34725.1"/>
    <property type="molecule type" value="Genomic_DNA"/>
</dbReference>
<gene>
    <name evidence="2" type="ORF">RPE78_05395</name>
</gene>
<dbReference type="PANTHER" id="PTHR40055:SF1">
    <property type="entry name" value="TRANSCRIPTIONAL REGULATOR YGIV-RELATED"/>
    <property type="match status" value="1"/>
</dbReference>
<accession>A0ABZ1E3M8</accession>
<dbReference type="SMART" id="SM00871">
    <property type="entry name" value="AraC_E_bind"/>
    <property type="match status" value="1"/>
</dbReference>
<proteinExistence type="predicted"/>
<evidence type="ECO:0000313" key="3">
    <source>
        <dbReference type="Proteomes" id="UP001623290"/>
    </source>
</evidence>
<dbReference type="Gene3D" id="3.20.80.10">
    <property type="entry name" value="Regulatory factor, effector binding domain"/>
    <property type="match status" value="1"/>
</dbReference>
<protein>
    <submittedName>
        <fullName evidence="2">GyrI-like domain-containing protein</fullName>
    </submittedName>
</protein>
<reference evidence="2 3" key="1">
    <citation type="submission" date="2023-09" db="EMBL/GenBank/DDBJ databases">
        <title>Thioclava shenzhenensis sp. nov., a multidrug resistant bacteria-antagonizing species isolated from coastal seawater.</title>
        <authorList>
            <person name="Long M."/>
        </authorList>
    </citation>
    <scope>NUCLEOTIDE SEQUENCE [LARGE SCALE GENOMIC DNA]</scope>
    <source>
        <strain evidence="2 3">FTW29</strain>
    </source>
</reference>
<keyword evidence="3" id="KW-1185">Reference proteome</keyword>
<feature type="domain" description="AraC effector-binding" evidence="1">
    <location>
        <begin position="3"/>
        <end position="155"/>
    </location>
</feature>
<dbReference type="SUPFAM" id="SSF55136">
    <property type="entry name" value="Probable bacterial effector-binding domain"/>
    <property type="match status" value="1"/>
</dbReference>
<dbReference type="InterPro" id="IPR011256">
    <property type="entry name" value="Reg_factor_effector_dom_sf"/>
</dbReference>
<evidence type="ECO:0000313" key="2">
    <source>
        <dbReference type="EMBL" id="WRY34725.1"/>
    </source>
</evidence>
<dbReference type="Pfam" id="PF06445">
    <property type="entry name" value="GyrI-like"/>
    <property type="match status" value="1"/>
</dbReference>
<dbReference type="InterPro" id="IPR029442">
    <property type="entry name" value="GyrI-like"/>
</dbReference>
<dbReference type="InterPro" id="IPR050908">
    <property type="entry name" value="SmbC-like"/>
</dbReference>
<dbReference type="InterPro" id="IPR010499">
    <property type="entry name" value="AraC_E-bd"/>
</dbReference>
<dbReference type="RefSeq" id="WP_339108469.1">
    <property type="nucleotide sequence ID" value="NZ_CP135443.1"/>
</dbReference>
<name>A0ABZ1E3M8_9RHOB</name>
<sequence>MIGEVTIRTLAGVRLAGLAHRGDYQNLTEAFARLVHMFEDGLLWGHVEGAAAVGYDNPRITPVEKLRSDACFIVSETCPIVPPMKEIRYPEGRYAVLEVVGPYRQLAQAYAKLSDEWYPASGEEHRGLVAYEVYLNNPEEVPERELRTEIRLPLA</sequence>
<organism evidence="2 3">
    <name type="scientific">Thioclava litoralis</name>
    <dbReference type="NCBI Taxonomy" id="3076557"/>
    <lineage>
        <taxon>Bacteria</taxon>
        <taxon>Pseudomonadati</taxon>
        <taxon>Pseudomonadota</taxon>
        <taxon>Alphaproteobacteria</taxon>
        <taxon>Rhodobacterales</taxon>
        <taxon>Paracoccaceae</taxon>
        <taxon>Thioclava</taxon>
    </lineage>
</organism>